<comment type="caution">
    <text evidence="3">The sequence shown here is derived from an EMBL/GenBank/DDBJ whole genome shotgun (WGS) entry which is preliminary data.</text>
</comment>
<dbReference type="InterPro" id="IPR027039">
    <property type="entry name" value="Crtac1"/>
</dbReference>
<dbReference type="InterPro" id="IPR011519">
    <property type="entry name" value="UnbV_ASPIC"/>
</dbReference>
<dbReference type="RefSeq" id="WP_117381290.1">
    <property type="nucleotide sequence ID" value="NZ_QWDE01000001.1"/>
</dbReference>
<gene>
    <name evidence="3" type="ORF">DYU05_01890</name>
</gene>
<dbReference type="InterPro" id="IPR028994">
    <property type="entry name" value="Integrin_alpha_N"/>
</dbReference>
<feature type="domain" description="ASPIC/UnbV" evidence="2">
    <location>
        <begin position="548"/>
        <end position="615"/>
    </location>
</feature>
<proteinExistence type="predicted"/>
<accession>A0A3E2NU72</accession>
<dbReference type="EMBL" id="QWDE01000001">
    <property type="protein sequence ID" value="RFZ84400.1"/>
    <property type="molecule type" value="Genomic_DNA"/>
</dbReference>
<dbReference type="Pfam" id="PF07593">
    <property type="entry name" value="UnbV_ASPIC"/>
    <property type="match status" value="1"/>
</dbReference>
<name>A0A3E2NU72_9SPHI</name>
<dbReference type="SUPFAM" id="SSF69318">
    <property type="entry name" value="Integrin alpha N-terminal domain"/>
    <property type="match status" value="3"/>
</dbReference>
<reference evidence="3 4" key="1">
    <citation type="submission" date="2018-08" db="EMBL/GenBank/DDBJ databases">
        <title>Mucilaginibacter terrae sp. nov., isolated from manganese diggings.</title>
        <authorList>
            <person name="Huang Y."/>
            <person name="Zhou Z."/>
        </authorList>
    </citation>
    <scope>NUCLEOTIDE SEQUENCE [LARGE SCALE GENOMIC DNA]</scope>
    <source>
        <strain evidence="3 4">ZH6</strain>
    </source>
</reference>
<protein>
    <submittedName>
        <fullName evidence="3">RNA-binding protein</fullName>
    </submittedName>
</protein>
<dbReference type="Pfam" id="PF13517">
    <property type="entry name" value="FG-GAP_3"/>
    <property type="match status" value="6"/>
</dbReference>
<dbReference type="PANTHER" id="PTHR16026">
    <property type="entry name" value="CARTILAGE ACIDIC PROTEIN 1"/>
    <property type="match status" value="1"/>
</dbReference>
<keyword evidence="1" id="KW-0732">Signal</keyword>
<dbReference type="Proteomes" id="UP000260823">
    <property type="component" value="Unassembled WGS sequence"/>
</dbReference>
<evidence type="ECO:0000313" key="3">
    <source>
        <dbReference type="EMBL" id="RFZ84400.1"/>
    </source>
</evidence>
<dbReference type="OrthoDB" id="974255at2"/>
<evidence type="ECO:0000259" key="2">
    <source>
        <dbReference type="Pfam" id="PF07593"/>
    </source>
</evidence>
<dbReference type="InterPro" id="IPR013517">
    <property type="entry name" value="FG-GAP"/>
</dbReference>
<evidence type="ECO:0000256" key="1">
    <source>
        <dbReference type="ARBA" id="ARBA00022729"/>
    </source>
</evidence>
<keyword evidence="4" id="KW-1185">Reference proteome</keyword>
<organism evidence="3 4">
    <name type="scientific">Mucilaginibacter terrenus</name>
    <dbReference type="NCBI Taxonomy" id="2482727"/>
    <lineage>
        <taxon>Bacteria</taxon>
        <taxon>Pseudomonadati</taxon>
        <taxon>Bacteroidota</taxon>
        <taxon>Sphingobacteriia</taxon>
        <taxon>Sphingobacteriales</taxon>
        <taxon>Sphingobacteriaceae</taxon>
        <taxon>Mucilaginibacter</taxon>
    </lineage>
</organism>
<dbReference type="AlphaFoldDB" id="A0A3E2NU72"/>
<sequence length="1122" mass="123869">MQKYFLSPGQFTYSYSANLHKKLWLCLIAVLALFSCGRSHKDEQQTHTLFKLLSPQQTHVDFSNTLTEGLNTNVLMYEYFYNGGGVAIGDLNGDNLQDIYFTGNMVDNKLYLNTGHLQFKDITTSAGVAGRPGPWKTGVTMADVNGDGKLDVYVCYSGKIRAEKRVNQLFINQGNDNNGTPLFKDMAAEYGLNFPSFSTQAYFFDYDRDGDLDMLLVNHNAQRINSLDDVSVKVLMNKPDAEAGIRLLQNNNNRFSDITAKAGIINTSLSYGLGAGIADVNNDGWPDIYISNDYNVPDRLYINTNGKFTDQLPKQIGHTSFYSMGNDVADINNDATPDIYTLDMLPEDNKRQKLLFGADNYEAFDLNLRVGFYYQYMRNMLHLNNGNNTFSEVGQLSGVSNTDWSWAPLFADYDNDGWKDLFVSNGYTRDYTNMDFLKYMGDNLRDRRVMRQDLLNIVNQMPSSKVQSYLFKNDGNLGFSNTSSAWGVTQSSNSNGAAYADLDNDGDLDLIVNNINQPAFIYESGATTQNKNHFLEINLKGNTGNTQGIGAKVTIYKGNKKQYLQQMPTRGFQSSVTPVLHFGLGTDSGIDSLRITWQQGGTQLLTSIKANQRITISEKDAVKTTTRVNSIVPVFKEVSSPISATKNINTTNDFKRQPLLTNSLSFSGPCLVKADVNGDGLEDVYVGGDNGRPGALYLQQKGGGFILKPTSAFIADKASTDAAAVFFDANGDGKPDLYVASGGYGDYLPDDAALQDRLYLNDGKGNFAKATNALPKMLSSKGCAKAADINGDGKIDLFVGGRVIPGRYPETPQSYLLINDGKGNFSDKTAPLAPALQHIGMVTDAAWADMNGDKTPDLVVTGEWMPITILINSAGRLTDETTKFLSKQYTGWWNCISVSDINNDGHPDIIAGNLGQNTQCKATDKEPAELYYKDFDDNGSIDPILCFYIQHKSYPYVTRDELLDQISMMRTRFPDYKSYADATINQVFTTEEMSGAKRLTANHLSTVCLLSNKQGKLQETALPVQAQYAPVYTITMLDFDKDGKEDMLLCGNINHARIRFGRYDANYGTLLKGDGNGHYAYVSQLQSGFKLSGDVRSVVPLSNLILFGVNQSGIKAYKLAGK</sequence>
<evidence type="ECO:0000313" key="4">
    <source>
        <dbReference type="Proteomes" id="UP000260823"/>
    </source>
</evidence>
<dbReference type="Gene3D" id="2.130.10.130">
    <property type="entry name" value="Integrin alpha, N-terminal"/>
    <property type="match status" value="4"/>
</dbReference>
<dbReference type="PANTHER" id="PTHR16026:SF0">
    <property type="entry name" value="CARTILAGE ACIDIC PROTEIN 1"/>
    <property type="match status" value="1"/>
</dbReference>